<accession>A0A2K8K7E1</accession>
<dbReference type="PRINTS" id="PR00344">
    <property type="entry name" value="BCTRLSENSOR"/>
</dbReference>
<keyword evidence="6" id="KW-0812">Transmembrane</keyword>
<evidence type="ECO:0000256" key="7">
    <source>
        <dbReference type="ARBA" id="ARBA00022741"/>
    </source>
</evidence>
<dbReference type="Pfam" id="PF08447">
    <property type="entry name" value="PAS_3"/>
    <property type="match status" value="2"/>
</dbReference>
<dbReference type="InterPro" id="IPR036097">
    <property type="entry name" value="HisK_dim/P_sf"/>
</dbReference>
<evidence type="ECO:0000256" key="11">
    <source>
        <dbReference type="ARBA" id="ARBA00023012"/>
    </source>
</evidence>
<dbReference type="InterPro" id="IPR004358">
    <property type="entry name" value="Sig_transdc_His_kin-like_C"/>
</dbReference>
<feature type="domain" description="PAC" evidence="18">
    <location>
        <begin position="905"/>
        <end position="956"/>
    </location>
</feature>
<feature type="domain" description="PAC" evidence="18">
    <location>
        <begin position="398"/>
        <end position="452"/>
    </location>
</feature>
<dbReference type="PANTHER" id="PTHR43047">
    <property type="entry name" value="TWO-COMPONENT HISTIDINE PROTEIN KINASE"/>
    <property type="match status" value="1"/>
</dbReference>
<dbReference type="Proteomes" id="UP000228948">
    <property type="component" value="Chromosome"/>
</dbReference>
<dbReference type="SMART" id="SM00091">
    <property type="entry name" value="PAS"/>
    <property type="match status" value="5"/>
</dbReference>
<evidence type="ECO:0000256" key="8">
    <source>
        <dbReference type="ARBA" id="ARBA00022777"/>
    </source>
</evidence>
<dbReference type="SUPFAM" id="SSF55785">
    <property type="entry name" value="PYP-like sensor domain (PAS domain)"/>
    <property type="match status" value="6"/>
</dbReference>
<protein>
    <recommendedName>
        <fullName evidence="3">histidine kinase</fullName>
        <ecNumber evidence="3">2.7.13.3</ecNumber>
    </recommendedName>
</protein>
<feature type="coiled-coil region" evidence="14">
    <location>
        <begin position="187"/>
        <end position="214"/>
    </location>
</feature>
<dbReference type="SUPFAM" id="SSF52172">
    <property type="entry name" value="CheY-like"/>
    <property type="match status" value="1"/>
</dbReference>
<proteinExistence type="predicted"/>
<dbReference type="Pfam" id="PF00512">
    <property type="entry name" value="HisKA"/>
    <property type="match status" value="1"/>
</dbReference>
<dbReference type="GO" id="GO:0000155">
    <property type="term" value="F:phosphorelay sensor kinase activity"/>
    <property type="evidence" value="ECO:0007669"/>
    <property type="project" value="InterPro"/>
</dbReference>
<feature type="domain" description="PAS" evidence="17">
    <location>
        <begin position="825"/>
        <end position="870"/>
    </location>
</feature>
<keyword evidence="10" id="KW-1133">Transmembrane helix</keyword>
<dbReference type="Gene3D" id="1.10.287.130">
    <property type="match status" value="1"/>
</dbReference>
<sequence length="1334" mass="147526">MVNSALAIRPAASAEGQDIQIHALVIDILGALVRAPLSQTDAAIHQVLSQLGEFFMMERAYVVRIQLDGEAERVDATHIWQSAESDLALSQIKDASLSEIVYPLRMLAGDDETTDIPDVDALPQTVPERAHLLSHGVQALLTLPMQAESGCAGFIGFHSATPRQAFDKSRLELIKTVADAVGNLLARADAEAEIERTRESLSAARNRLQATLDAVPDLILEVDAQGRYRSVHTRDTGQMMLSPDVLLGRTDEELMPPEIVALNRQAMDEARIKGRSGPHPFDIDTPRGRRRYALTVATRAADKPGEAPGYVFISRDITQEWLLQRETERLSLIARHMTNLVIITDTEQRIDWVNPAFTSRTGWALDDVRGKRPQQVSRGQDTDEAAKKRIDRAIAALKPVRDEILNYTRDGEPYWVDVQLYPLRDAEGRHVGYVSIETDITERKRQEAELQNLALEANEARARLEMAVEALPDAFAYFDADDRLVLCNQRHRDLHPASYMVPDVASPTAEDAVTRQEELVAYSLGQDPEFEHAFARTRMASGRWLRVIEHATPDGGRVAMEVDITELKEAERRQADIIHGAQAGTWEWNLLTGSNLVNSRWAEIVGYDLQELGAFEISVWRSLVHPEDLASAEEKLAKVFAKEMDSFEYELRMRHKAGNWVWVLSRGRVARWTADGAPEVMAGVHIDITALKRAEERLEQIIDAASAGTWEYDAISGVQHVNDRWAEMLGYSRAELSAWPDCGFNALTHPSDLALLKEQQGHSLRSGCETFGNEIRMRHRDGHWVWILSRGRVVQRDSDGNPLRLAGIHIDITERKRLEAQLVIERDYLARLMDTSASGIMALDKEGLIIFANREAERILGRGADDVLGKRCDMPEWEIEALDGGAFDPRALPFQRAITEQQIVRDVRFSIMRSDGTRRALSVNAAPINAEGLAAHVVVSISDITEQAAAEDDLRVAAQQAEAANQAKSRFLANMSHEIRTPLNGVLGMVQILEDELSEPVHRRMLGIIRDSGETLLSILNDLLDMSKIEAGKLKLEKVAFAPTEVMSRIEGMHKLIASEKGLGFHLKLGPGTEVLRKGDPNRLSQIMHNLVGNAVKFTEAGHVELELTVNMQDQLEIRVQDSGIGMSPEQQSRMFEDFEQADGTVTRRFGGTGLGMSIVRRLVTLMRGKISVDSTLGQGTTVHVILPLSRAEEQPQTAPDAQHRSLQGMRVLVADDNATNMLILRSMLSSLGVEAVSVSDGRSAVEAWEPGRFDALLLDISMPELDGISALAQIAARAKAAGVAMTPALAISANAMTHQVAEYKAAGFADHIGKPFKRADLEAGLSGVLSQSS</sequence>
<dbReference type="SUPFAM" id="SSF55874">
    <property type="entry name" value="ATPase domain of HSP90 chaperone/DNA topoisomerase II/histidine kinase"/>
    <property type="match status" value="1"/>
</dbReference>
<evidence type="ECO:0000256" key="6">
    <source>
        <dbReference type="ARBA" id="ARBA00022692"/>
    </source>
</evidence>
<evidence type="ECO:0000256" key="1">
    <source>
        <dbReference type="ARBA" id="ARBA00000085"/>
    </source>
</evidence>
<dbReference type="SMART" id="SM00086">
    <property type="entry name" value="PAC"/>
    <property type="match status" value="5"/>
</dbReference>
<dbReference type="PROSITE" id="PS50113">
    <property type="entry name" value="PAC"/>
    <property type="match status" value="4"/>
</dbReference>
<dbReference type="PROSITE" id="PS50112">
    <property type="entry name" value="PAS"/>
    <property type="match status" value="4"/>
</dbReference>
<dbReference type="InterPro" id="IPR000014">
    <property type="entry name" value="PAS"/>
</dbReference>
<dbReference type="InterPro" id="IPR013655">
    <property type="entry name" value="PAS_fold_3"/>
</dbReference>
<dbReference type="Gene3D" id="3.30.565.10">
    <property type="entry name" value="Histidine kinase-like ATPase, C-terminal domain"/>
    <property type="match status" value="1"/>
</dbReference>
<keyword evidence="12" id="KW-0472">Membrane</keyword>
<dbReference type="EMBL" id="CP024899">
    <property type="protein sequence ID" value="ATX65382.1"/>
    <property type="molecule type" value="Genomic_DNA"/>
</dbReference>
<evidence type="ECO:0000256" key="13">
    <source>
        <dbReference type="PROSITE-ProRule" id="PRU00169"/>
    </source>
</evidence>
<comment type="subcellular location">
    <subcellularLocation>
        <location evidence="2">Membrane</location>
    </subcellularLocation>
</comment>
<dbReference type="InterPro" id="IPR001789">
    <property type="entry name" value="Sig_transdc_resp-reg_receiver"/>
</dbReference>
<dbReference type="InterPro" id="IPR001610">
    <property type="entry name" value="PAC"/>
</dbReference>
<dbReference type="PROSITE" id="PS50109">
    <property type="entry name" value="HIS_KIN"/>
    <property type="match status" value="1"/>
</dbReference>
<keyword evidence="8" id="KW-0418">Kinase</keyword>
<name>A0A2K8K7E1_9RHOB</name>
<feature type="domain" description="Histidine kinase" evidence="15">
    <location>
        <begin position="974"/>
        <end position="1191"/>
    </location>
</feature>
<dbReference type="InterPro" id="IPR003661">
    <property type="entry name" value="HisK_dim/P_dom"/>
</dbReference>
<dbReference type="InterPro" id="IPR035965">
    <property type="entry name" value="PAS-like_dom_sf"/>
</dbReference>
<dbReference type="RefSeq" id="WP_071478958.1">
    <property type="nucleotide sequence ID" value="NZ_CP024899.1"/>
</dbReference>
<feature type="domain" description="PAS" evidence="17">
    <location>
        <begin position="597"/>
        <end position="643"/>
    </location>
</feature>
<dbReference type="Pfam" id="PF12860">
    <property type="entry name" value="PAS_7"/>
    <property type="match status" value="1"/>
</dbReference>
<feature type="domain" description="PAC" evidence="18">
    <location>
        <begin position="647"/>
        <end position="700"/>
    </location>
</feature>
<dbReference type="SMART" id="SM00065">
    <property type="entry name" value="GAF"/>
    <property type="match status" value="1"/>
</dbReference>
<feature type="modified residue" description="4-aspartylphosphate" evidence="13">
    <location>
        <position position="1260"/>
    </location>
</feature>
<dbReference type="InterPro" id="IPR013656">
    <property type="entry name" value="PAS_4"/>
</dbReference>
<dbReference type="SMART" id="SM00448">
    <property type="entry name" value="REC"/>
    <property type="match status" value="1"/>
</dbReference>
<dbReference type="InterPro" id="IPR003018">
    <property type="entry name" value="GAF"/>
</dbReference>
<keyword evidence="11" id="KW-0902">Two-component regulatory system</keyword>
<dbReference type="CDD" id="cd16922">
    <property type="entry name" value="HATPase_EvgS-ArcB-TorS-like"/>
    <property type="match status" value="1"/>
</dbReference>
<reference evidence="19 20" key="1">
    <citation type="submission" date="2017-11" db="EMBL/GenBank/DDBJ databases">
        <title>Revised Sequence and Annotation of the Rhodobaca barguzinensis strain alga05 Genome.</title>
        <authorList>
            <person name="Kopejtka K."/>
            <person name="Tomasch J.M."/>
            <person name="Bunk B."/>
            <person name="Koblizek M."/>
        </authorList>
    </citation>
    <scope>NUCLEOTIDE SEQUENCE [LARGE SCALE GENOMIC DNA]</scope>
    <source>
        <strain evidence="20">alga05</strain>
    </source>
</reference>
<dbReference type="EC" id="2.7.13.3" evidence="3"/>
<dbReference type="KEGG" id="rbg:BG454_05710"/>
<dbReference type="Pfam" id="PF01590">
    <property type="entry name" value="GAF"/>
    <property type="match status" value="1"/>
</dbReference>
<dbReference type="InterPro" id="IPR003594">
    <property type="entry name" value="HATPase_dom"/>
</dbReference>
<evidence type="ECO:0000313" key="20">
    <source>
        <dbReference type="Proteomes" id="UP000228948"/>
    </source>
</evidence>
<gene>
    <name evidence="19" type="ORF">BG454_05710</name>
</gene>
<dbReference type="SUPFAM" id="SSF47384">
    <property type="entry name" value="Homodimeric domain of signal transducing histidine kinase"/>
    <property type="match status" value="1"/>
</dbReference>
<keyword evidence="4 13" id="KW-0597">Phosphoprotein</keyword>
<keyword evidence="14" id="KW-0175">Coiled coil</keyword>
<feature type="domain" description="Response regulatory" evidence="16">
    <location>
        <begin position="1211"/>
        <end position="1330"/>
    </location>
</feature>
<dbReference type="PROSITE" id="PS50110">
    <property type="entry name" value="RESPONSE_REGULATORY"/>
    <property type="match status" value="1"/>
</dbReference>
<dbReference type="SMART" id="SM00388">
    <property type="entry name" value="HisKA"/>
    <property type="match status" value="1"/>
</dbReference>
<dbReference type="Pfam" id="PF02518">
    <property type="entry name" value="HATPase_c"/>
    <property type="match status" value="1"/>
</dbReference>
<evidence type="ECO:0000256" key="4">
    <source>
        <dbReference type="ARBA" id="ARBA00022553"/>
    </source>
</evidence>
<dbReference type="InterPro" id="IPR029016">
    <property type="entry name" value="GAF-like_dom_sf"/>
</dbReference>
<dbReference type="InterPro" id="IPR005467">
    <property type="entry name" value="His_kinase_dom"/>
</dbReference>
<feature type="coiled-coil region" evidence="14">
    <location>
        <begin position="436"/>
        <end position="470"/>
    </location>
</feature>
<dbReference type="Pfam" id="PF13426">
    <property type="entry name" value="PAS_9"/>
    <property type="match status" value="1"/>
</dbReference>
<evidence type="ECO:0000256" key="14">
    <source>
        <dbReference type="SAM" id="Coils"/>
    </source>
</evidence>
<dbReference type="CDD" id="cd00130">
    <property type="entry name" value="PAS"/>
    <property type="match status" value="5"/>
</dbReference>
<dbReference type="FunFam" id="1.10.287.130:FF:000004">
    <property type="entry name" value="Ethylene receptor 1"/>
    <property type="match status" value="1"/>
</dbReference>
<dbReference type="OrthoDB" id="9801651at2"/>
<evidence type="ECO:0000259" key="18">
    <source>
        <dbReference type="PROSITE" id="PS50113"/>
    </source>
</evidence>
<keyword evidence="7" id="KW-0547">Nucleotide-binding</keyword>
<dbReference type="PANTHER" id="PTHR43047:SF64">
    <property type="entry name" value="HISTIDINE KINASE CONTAINING CHEY-HOMOLOGOUS RECEIVER DOMAIN AND PAS DOMAIN-RELATED"/>
    <property type="match status" value="1"/>
</dbReference>
<evidence type="ECO:0000256" key="2">
    <source>
        <dbReference type="ARBA" id="ARBA00004370"/>
    </source>
</evidence>
<evidence type="ECO:0000256" key="3">
    <source>
        <dbReference type="ARBA" id="ARBA00012438"/>
    </source>
</evidence>
<evidence type="ECO:0000259" key="16">
    <source>
        <dbReference type="PROSITE" id="PS50110"/>
    </source>
</evidence>
<dbReference type="Gene3D" id="3.40.50.2300">
    <property type="match status" value="1"/>
</dbReference>
<dbReference type="CDD" id="cd00082">
    <property type="entry name" value="HisKA"/>
    <property type="match status" value="1"/>
</dbReference>
<feature type="domain" description="PAS" evidence="17">
    <location>
        <begin position="326"/>
        <end position="371"/>
    </location>
</feature>
<comment type="catalytic activity">
    <reaction evidence="1">
        <text>ATP + protein L-histidine = ADP + protein N-phospho-L-histidine.</text>
        <dbReference type="EC" id="2.7.13.3"/>
    </reaction>
</comment>
<organism evidence="19 20">
    <name type="scientific">Roseinatronobacter bogoriensis subsp. barguzinensis</name>
    <dbReference type="NCBI Taxonomy" id="441209"/>
    <lineage>
        <taxon>Bacteria</taxon>
        <taxon>Pseudomonadati</taxon>
        <taxon>Pseudomonadota</taxon>
        <taxon>Alphaproteobacteria</taxon>
        <taxon>Rhodobacterales</taxon>
        <taxon>Paracoccaceae</taxon>
        <taxon>Roseinatronobacter</taxon>
    </lineage>
</organism>
<dbReference type="InterPro" id="IPR036890">
    <property type="entry name" value="HATPase_C_sf"/>
</dbReference>
<dbReference type="GO" id="GO:0005524">
    <property type="term" value="F:ATP binding"/>
    <property type="evidence" value="ECO:0007669"/>
    <property type="project" value="UniProtKB-KW"/>
</dbReference>
<dbReference type="InterPro" id="IPR011006">
    <property type="entry name" value="CheY-like_superfamily"/>
</dbReference>
<evidence type="ECO:0000256" key="12">
    <source>
        <dbReference type="ARBA" id="ARBA00023136"/>
    </source>
</evidence>
<keyword evidence="5" id="KW-0808">Transferase</keyword>
<feature type="domain" description="PAS" evidence="17">
    <location>
        <begin position="694"/>
        <end position="767"/>
    </location>
</feature>
<dbReference type="GO" id="GO:0016020">
    <property type="term" value="C:membrane"/>
    <property type="evidence" value="ECO:0007669"/>
    <property type="project" value="UniProtKB-SubCell"/>
</dbReference>
<evidence type="ECO:0000259" key="15">
    <source>
        <dbReference type="PROSITE" id="PS50109"/>
    </source>
</evidence>
<dbReference type="Gene3D" id="3.30.450.40">
    <property type="match status" value="1"/>
</dbReference>
<dbReference type="CDD" id="cd17546">
    <property type="entry name" value="REC_hyHK_CKI1_RcsC-like"/>
    <property type="match status" value="1"/>
</dbReference>
<dbReference type="SMART" id="SM00387">
    <property type="entry name" value="HATPase_c"/>
    <property type="match status" value="1"/>
</dbReference>
<evidence type="ECO:0000256" key="10">
    <source>
        <dbReference type="ARBA" id="ARBA00022989"/>
    </source>
</evidence>
<dbReference type="Gene3D" id="3.30.450.20">
    <property type="entry name" value="PAS domain"/>
    <property type="match status" value="6"/>
</dbReference>
<evidence type="ECO:0000256" key="5">
    <source>
        <dbReference type="ARBA" id="ARBA00022679"/>
    </source>
</evidence>
<feature type="domain" description="PAC" evidence="18">
    <location>
        <begin position="771"/>
        <end position="824"/>
    </location>
</feature>
<dbReference type="FunFam" id="3.30.565.10:FF:000010">
    <property type="entry name" value="Sensor histidine kinase RcsC"/>
    <property type="match status" value="1"/>
</dbReference>
<keyword evidence="9" id="KW-0067">ATP-binding</keyword>
<evidence type="ECO:0000259" key="17">
    <source>
        <dbReference type="PROSITE" id="PS50112"/>
    </source>
</evidence>
<keyword evidence="20" id="KW-1185">Reference proteome</keyword>
<dbReference type="STRING" id="441209.GCA_001870665_00058"/>
<dbReference type="NCBIfam" id="TIGR00229">
    <property type="entry name" value="sensory_box"/>
    <property type="match status" value="5"/>
</dbReference>
<dbReference type="SUPFAM" id="SSF55781">
    <property type="entry name" value="GAF domain-like"/>
    <property type="match status" value="1"/>
</dbReference>
<dbReference type="InterPro" id="IPR000700">
    <property type="entry name" value="PAS-assoc_C"/>
</dbReference>
<evidence type="ECO:0000313" key="19">
    <source>
        <dbReference type="EMBL" id="ATX65382.1"/>
    </source>
</evidence>
<dbReference type="Pfam" id="PF08448">
    <property type="entry name" value="PAS_4"/>
    <property type="match status" value="2"/>
</dbReference>
<dbReference type="Pfam" id="PF00072">
    <property type="entry name" value="Response_reg"/>
    <property type="match status" value="1"/>
</dbReference>
<evidence type="ECO:0000256" key="9">
    <source>
        <dbReference type="ARBA" id="ARBA00022840"/>
    </source>
</evidence>